<dbReference type="AlphaFoldDB" id="A0A6C0H3M7"/>
<keyword evidence="3" id="KW-0862">Zinc</keyword>
<accession>A0A6C0H3M7</accession>
<evidence type="ECO:0000256" key="2">
    <source>
        <dbReference type="ARBA" id="ARBA00022771"/>
    </source>
</evidence>
<sequence length="113" mass="13431">MDSDLECPICLRNIYKGMFVTHCLHFFCLECIEEAVKIKKSCPLCRKKLYYRPERRISKCNQNITSERTHFVSRNPSNTLYLMENIENGNRWMERRDSNGCTISSIPLWINSF</sequence>
<reference evidence="5" key="1">
    <citation type="journal article" date="2020" name="Nature">
        <title>Giant virus diversity and host interactions through global metagenomics.</title>
        <authorList>
            <person name="Schulz F."/>
            <person name="Roux S."/>
            <person name="Paez-Espino D."/>
            <person name="Jungbluth S."/>
            <person name="Walsh D.A."/>
            <person name="Denef V.J."/>
            <person name="McMahon K.D."/>
            <person name="Konstantinidis K.T."/>
            <person name="Eloe-Fadrosh E.A."/>
            <person name="Kyrpides N.C."/>
            <person name="Woyke T."/>
        </authorList>
    </citation>
    <scope>NUCLEOTIDE SEQUENCE</scope>
    <source>
        <strain evidence="5">GVMAG-M-3300023179-62</strain>
    </source>
</reference>
<dbReference type="PROSITE" id="PS00518">
    <property type="entry name" value="ZF_RING_1"/>
    <property type="match status" value="1"/>
</dbReference>
<dbReference type="Pfam" id="PF13923">
    <property type="entry name" value="zf-C3HC4_2"/>
    <property type="match status" value="1"/>
</dbReference>
<keyword evidence="1" id="KW-0479">Metal-binding</keyword>
<evidence type="ECO:0000256" key="1">
    <source>
        <dbReference type="ARBA" id="ARBA00022723"/>
    </source>
</evidence>
<dbReference type="InterPro" id="IPR001841">
    <property type="entry name" value="Znf_RING"/>
</dbReference>
<dbReference type="SUPFAM" id="SSF57850">
    <property type="entry name" value="RING/U-box"/>
    <property type="match status" value="1"/>
</dbReference>
<dbReference type="PANTHER" id="PTHR23041">
    <property type="entry name" value="RING FINGER DOMAIN-CONTAINING"/>
    <property type="match status" value="1"/>
</dbReference>
<evidence type="ECO:0000256" key="3">
    <source>
        <dbReference type="ARBA" id="ARBA00022833"/>
    </source>
</evidence>
<dbReference type="PROSITE" id="PS50089">
    <property type="entry name" value="ZF_RING_2"/>
    <property type="match status" value="1"/>
</dbReference>
<dbReference type="EMBL" id="MN739862">
    <property type="protein sequence ID" value="QHT75049.1"/>
    <property type="molecule type" value="Genomic_DNA"/>
</dbReference>
<dbReference type="InterPro" id="IPR013083">
    <property type="entry name" value="Znf_RING/FYVE/PHD"/>
</dbReference>
<name>A0A6C0H3M7_9ZZZZ</name>
<dbReference type="InterPro" id="IPR047134">
    <property type="entry name" value="RNF4"/>
</dbReference>
<dbReference type="InterPro" id="IPR017907">
    <property type="entry name" value="Znf_RING_CS"/>
</dbReference>
<dbReference type="PANTHER" id="PTHR23041:SF78">
    <property type="entry name" value="E3 UBIQUITIN-PROTEIN LIGASE RNF4"/>
    <property type="match status" value="1"/>
</dbReference>
<protein>
    <recommendedName>
        <fullName evidence="4">RING-type domain-containing protein</fullName>
    </recommendedName>
</protein>
<evidence type="ECO:0000313" key="5">
    <source>
        <dbReference type="EMBL" id="QHT75049.1"/>
    </source>
</evidence>
<keyword evidence="2" id="KW-0863">Zinc-finger</keyword>
<feature type="domain" description="RING-type" evidence="4">
    <location>
        <begin position="7"/>
        <end position="46"/>
    </location>
</feature>
<dbReference type="GO" id="GO:0008270">
    <property type="term" value="F:zinc ion binding"/>
    <property type="evidence" value="ECO:0007669"/>
    <property type="project" value="UniProtKB-KW"/>
</dbReference>
<evidence type="ECO:0000259" key="4">
    <source>
        <dbReference type="PROSITE" id="PS50089"/>
    </source>
</evidence>
<proteinExistence type="predicted"/>
<dbReference type="SMART" id="SM00184">
    <property type="entry name" value="RING"/>
    <property type="match status" value="1"/>
</dbReference>
<organism evidence="5">
    <name type="scientific">viral metagenome</name>
    <dbReference type="NCBI Taxonomy" id="1070528"/>
    <lineage>
        <taxon>unclassified sequences</taxon>
        <taxon>metagenomes</taxon>
        <taxon>organismal metagenomes</taxon>
    </lineage>
</organism>
<dbReference type="Gene3D" id="3.30.40.10">
    <property type="entry name" value="Zinc/RING finger domain, C3HC4 (zinc finger)"/>
    <property type="match status" value="1"/>
</dbReference>